<evidence type="ECO:0000313" key="2">
    <source>
        <dbReference type="EMBL" id="MFD2616466.1"/>
    </source>
</evidence>
<protein>
    <submittedName>
        <fullName evidence="2">Uncharacterized protein</fullName>
    </submittedName>
</protein>
<evidence type="ECO:0000256" key="1">
    <source>
        <dbReference type="SAM" id="MobiDB-lite"/>
    </source>
</evidence>
<feature type="compositionally biased region" description="Basic and acidic residues" evidence="1">
    <location>
        <begin position="102"/>
        <end position="111"/>
    </location>
</feature>
<dbReference type="Proteomes" id="UP001597458">
    <property type="component" value="Unassembled WGS sequence"/>
</dbReference>
<sequence>MARNRNKEYKQGDRINIYLSRDITPEFIDWINKQSDLSSFFLYATRQLYRHTGNIDVSEVMPRKINFDLSAENRSMEAPENVTSPPAPSPTKDEEELIDESESSKTEEKWASIENLDDDFA</sequence>
<keyword evidence="3" id="KW-1185">Reference proteome</keyword>
<organism evidence="2 3">
    <name type="scientific">Terrilactibacillus laevilacticus</name>
    <dbReference type="NCBI Taxonomy" id="1380157"/>
    <lineage>
        <taxon>Bacteria</taxon>
        <taxon>Bacillati</taxon>
        <taxon>Bacillota</taxon>
        <taxon>Bacilli</taxon>
        <taxon>Bacillales</taxon>
        <taxon>Bacillaceae</taxon>
        <taxon>Terrilactibacillus</taxon>
    </lineage>
</organism>
<dbReference type="RefSeq" id="WP_141189885.1">
    <property type="nucleotide sequence ID" value="NZ_JBHUMR010000007.1"/>
</dbReference>
<comment type="caution">
    <text evidence="2">The sequence shown here is derived from an EMBL/GenBank/DDBJ whole genome shotgun (WGS) entry which is preliminary data.</text>
</comment>
<feature type="region of interest" description="Disordered" evidence="1">
    <location>
        <begin position="71"/>
        <end position="121"/>
    </location>
</feature>
<accession>A0ABW5PNM6</accession>
<gene>
    <name evidence="2" type="ORF">ACFSTF_03935</name>
</gene>
<dbReference type="EMBL" id="JBHUMR010000007">
    <property type="protein sequence ID" value="MFD2616466.1"/>
    <property type="molecule type" value="Genomic_DNA"/>
</dbReference>
<reference evidence="3" key="1">
    <citation type="journal article" date="2019" name="Int. J. Syst. Evol. Microbiol.">
        <title>The Global Catalogue of Microorganisms (GCM) 10K type strain sequencing project: providing services to taxonomists for standard genome sequencing and annotation.</title>
        <authorList>
            <consortium name="The Broad Institute Genomics Platform"/>
            <consortium name="The Broad Institute Genome Sequencing Center for Infectious Disease"/>
            <person name="Wu L."/>
            <person name="Ma J."/>
        </authorList>
    </citation>
    <scope>NUCLEOTIDE SEQUENCE [LARGE SCALE GENOMIC DNA]</scope>
    <source>
        <strain evidence="3">TISTR 2241</strain>
    </source>
</reference>
<name>A0ABW5PNM6_9BACI</name>
<proteinExistence type="predicted"/>
<evidence type="ECO:0000313" key="3">
    <source>
        <dbReference type="Proteomes" id="UP001597458"/>
    </source>
</evidence>